<evidence type="ECO:0000256" key="3">
    <source>
        <dbReference type="ARBA" id="ARBA00022737"/>
    </source>
</evidence>
<organism evidence="6 7">
    <name type="scientific">Chryseobacterium scophthalmum</name>
    <dbReference type="NCBI Taxonomy" id="59733"/>
    <lineage>
        <taxon>Bacteria</taxon>
        <taxon>Pseudomonadati</taxon>
        <taxon>Bacteroidota</taxon>
        <taxon>Flavobacteriia</taxon>
        <taxon>Flavobacteriales</taxon>
        <taxon>Weeksellaceae</taxon>
        <taxon>Chryseobacterium group</taxon>
        <taxon>Chryseobacterium</taxon>
    </lineage>
</organism>
<dbReference type="Pfam" id="PF18962">
    <property type="entry name" value="Por_Secre_tail"/>
    <property type="match status" value="1"/>
</dbReference>
<reference evidence="7" key="1">
    <citation type="submission" date="2016-12" db="EMBL/GenBank/DDBJ databases">
        <authorList>
            <person name="Varghese N."/>
            <person name="Submissions S."/>
        </authorList>
    </citation>
    <scope>NUCLEOTIDE SEQUENCE [LARGE SCALE GENOMIC DNA]</scope>
    <source>
        <strain evidence="7">DSM 16779</strain>
    </source>
</reference>
<dbReference type="PANTHER" id="PTHR47566:SF1">
    <property type="entry name" value="PROTEIN NUD1"/>
    <property type="match status" value="1"/>
</dbReference>
<dbReference type="GO" id="GO:0035591">
    <property type="term" value="F:signaling adaptor activity"/>
    <property type="evidence" value="ECO:0007669"/>
    <property type="project" value="TreeGrafter"/>
</dbReference>
<evidence type="ECO:0000259" key="5">
    <source>
        <dbReference type="Pfam" id="PF18962"/>
    </source>
</evidence>
<gene>
    <name evidence="6" type="ORF">SAMN05421769_1118</name>
</gene>
<keyword evidence="2 4" id="KW-0732">Signal</keyword>
<evidence type="ECO:0000256" key="2">
    <source>
        <dbReference type="ARBA" id="ARBA00022729"/>
    </source>
</evidence>
<evidence type="ECO:0000313" key="6">
    <source>
        <dbReference type="EMBL" id="SIN91944.1"/>
    </source>
</evidence>
<dbReference type="OrthoDB" id="1274515at2"/>
<feature type="chain" id="PRO_5012929741" evidence="4">
    <location>
        <begin position="20"/>
        <end position="495"/>
    </location>
</feature>
<dbReference type="STRING" id="59733.SAMN05421769_1118"/>
<dbReference type="Gene3D" id="3.80.10.10">
    <property type="entry name" value="Ribonuclease Inhibitor"/>
    <property type="match status" value="1"/>
</dbReference>
<name>A0A1N6F9P6_9FLAO</name>
<dbReference type="AlphaFoldDB" id="A0A1N6F9P6"/>
<evidence type="ECO:0000256" key="1">
    <source>
        <dbReference type="ARBA" id="ARBA00022614"/>
    </source>
</evidence>
<evidence type="ECO:0000313" key="7">
    <source>
        <dbReference type="Proteomes" id="UP000184782"/>
    </source>
</evidence>
<accession>A0A1N6F9P6</accession>
<sequence>MKSKIYSLLFLTSFSLVLSQNINFADVNFKNALLPFQDVNGDGQISLSEAQNATYISIDTNNNITNLGGIEYYPNLTILMIKNNPITAPLNLSQNTQLQNIRLGLGTAVTSVDLTGLTLLKYLSIGVAPNTSINVLNKPLLEEIIIGGTLMGGLSAIDVSQNPLLKKLWINDNNLTSINVTQNPLLEELVLQKATTIPTSISTLNVTQNPLLKTIAVSGHSLLPSIDVSMNLALERLFTGNTAITSLNLTNNSLLKFLDISNNNFAGGINLLHQPLLEEFHASTAHLPTLDLSNNLNLKELGITNNYIPTINVSHLSQLRMFHAGNNLFTSLDLSNNPSLEYVSFTSNQLMKRINLKNGFNQNIIWLMDSDYQFMPQLLGICVDNQTSIYGNKVKLAVGNNVLVTSNCSLLSTQEAAQKNLSLKVFPNPTDDILYVETQEKLIDYSIFSMSGQKISADIFRNDEKNVNVKKLLQGNYIIQIKTNRQTYTNKIIKK</sequence>
<dbReference type="EMBL" id="FSRQ01000001">
    <property type="protein sequence ID" value="SIN91944.1"/>
    <property type="molecule type" value="Genomic_DNA"/>
</dbReference>
<evidence type="ECO:0000256" key="4">
    <source>
        <dbReference type="SAM" id="SignalP"/>
    </source>
</evidence>
<keyword evidence="3" id="KW-0677">Repeat</keyword>
<proteinExistence type="predicted"/>
<feature type="signal peptide" evidence="4">
    <location>
        <begin position="1"/>
        <end position="19"/>
    </location>
</feature>
<protein>
    <submittedName>
        <fullName evidence="6">Por secretion system C-terminal sorting domain-containing protein</fullName>
    </submittedName>
</protein>
<dbReference type="InterPro" id="IPR032675">
    <property type="entry name" value="LRR_dom_sf"/>
</dbReference>
<dbReference type="InterPro" id="IPR026444">
    <property type="entry name" value="Secre_tail"/>
</dbReference>
<feature type="domain" description="Secretion system C-terminal sorting" evidence="5">
    <location>
        <begin position="425"/>
        <end position="493"/>
    </location>
</feature>
<dbReference type="RefSeq" id="WP_074229311.1">
    <property type="nucleotide sequence ID" value="NZ_FSRQ01000001.1"/>
</dbReference>
<dbReference type="Proteomes" id="UP000184782">
    <property type="component" value="Unassembled WGS sequence"/>
</dbReference>
<keyword evidence="1" id="KW-0433">Leucine-rich repeat</keyword>
<dbReference type="InterPro" id="IPR052574">
    <property type="entry name" value="CDIRP"/>
</dbReference>
<keyword evidence="7" id="KW-1185">Reference proteome</keyword>
<dbReference type="NCBIfam" id="TIGR04183">
    <property type="entry name" value="Por_Secre_tail"/>
    <property type="match status" value="1"/>
</dbReference>
<dbReference type="PANTHER" id="PTHR47566">
    <property type="match status" value="1"/>
</dbReference>
<dbReference type="SUPFAM" id="SSF52058">
    <property type="entry name" value="L domain-like"/>
    <property type="match status" value="2"/>
</dbReference>